<sequence>MNTTKSNFSVNKRAAIISMGVGLLMFTAKISAYLITGSSAIFSDAAESVVHIFATGMALFSIFLSNKPADQSHFYGHGNVEYFSAGIEGFLIIIAAVVIIFESTKDLILGVELQKMDIGLYVITAAGIINLLLGLFLIRTGNKTGSLTLVADGKHVLTDSYTSIGVMIGILLVIFTGIKEIDPIFAIIVATNILFTGYKLIRQSIGGLMNETDETLLKKISELLLSIRKNYWIDLHQLRFWTSGERVFIDFHLIVPFYFTVKQSHDEEDFIKAELQKLFPNADLKIHFDYCWDDLCKLCEYADCSSRKELFSQKIIWNKEKLIGSTIIPKVG</sequence>
<dbReference type="GO" id="GO:0015093">
    <property type="term" value="F:ferrous iron transmembrane transporter activity"/>
    <property type="evidence" value="ECO:0007669"/>
    <property type="project" value="TreeGrafter"/>
</dbReference>
<keyword evidence="6 7" id="KW-0472">Membrane</keyword>
<name>A0A7V2ZJC3_9BACT</name>
<dbReference type="AlphaFoldDB" id="A0A7V2ZJC3"/>
<evidence type="ECO:0000313" key="10">
    <source>
        <dbReference type="EMBL" id="HFI91027.1"/>
    </source>
</evidence>
<dbReference type="InterPro" id="IPR036837">
    <property type="entry name" value="Cation_efflux_CTD_sf"/>
</dbReference>
<evidence type="ECO:0000256" key="2">
    <source>
        <dbReference type="ARBA" id="ARBA00008114"/>
    </source>
</evidence>
<dbReference type="InterPro" id="IPR027469">
    <property type="entry name" value="Cation_efflux_TMD_sf"/>
</dbReference>
<evidence type="ECO:0000256" key="6">
    <source>
        <dbReference type="ARBA" id="ARBA00023136"/>
    </source>
</evidence>
<feature type="domain" description="Cation efflux protein transmembrane" evidence="8">
    <location>
        <begin position="16"/>
        <end position="209"/>
    </location>
</feature>
<comment type="subcellular location">
    <subcellularLocation>
        <location evidence="1">Membrane</location>
        <topology evidence="1">Multi-pass membrane protein</topology>
    </subcellularLocation>
</comment>
<protein>
    <submittedName>
        <fullName evidence="10">Cation transporter</fullName>
    </submittedName>
</protein>
<dbReference type="InterPro" id="IPR002524">
    <property type="entry name" value="Cation_efflux"/>
</dbReference>
<dbReference type="InterPro" id="IPR058533">
    <property type="entry name" value="Cation_efflux_TM"/>
</dbReference>
<feature type="transmembrane region" description="Helical" evidence="7">
    <location>
        <begin position="48"/>
        <end position="66"/>
    </location>
</feature>
<dbReference type="Gene3D" id="1.20.1510.10">
    <property type="entry name" value="Cation efflux protein transmembrane domain"/>
    <property type="match status" value="1"/>
</dbReference>
<feature type="transmembrane region" description="Helical" evidence="7">
    <location>
        <begin position="184"/>
        <end position="201"/>
    </location>
</feature>
<dbReference type="GO" id="GO:0015341">
    <property type="term" value="F:zinc efflux antiporter activity"/>
    <property type="evidence" value="ECO:0007669"/>
    <property type="project" value="TreeGrafter"/>
</dbReference>
<feature type="transmembrane region" description="Helical" evidence="7">
    <location>
        <begin position="78"/>
        <end position="100"/>
    </location>
</feature>
<feature type="transmembrane region" description="Helical" evidence="7">
    <location>
        <begin position="120"/>
        <end position="138"/>
    </location>
</feature>
<dbReference type="Pfam" id="PF16916">
    <property type="entry name" value="ZT_dimer"/>
    <property type="match status" value="1"/>
</dbReference>
<dbReference type="NCBIfam" id="TIGR01297">
    <property type="entry name" value="CDF"/>
    <property type="match status" value="1"/>
</dbReference>
<dbReference type="Gene3D" id="3.30.70.1350">
    <property type="entry name" value="Cation efflux protein, cytoplasmic domain"/>
    <property type="match status" value="1"/>
</dbReference>
<comment type="caution">
    <text evidence="10">The sequence shown here is derived from an EMBL/GenBank/DDBJ whole genome shotgun (WGS) entry which is preliminary data.</text>
</comment>
<dbReference type="Pfam" id="PF01545">
    <property type="entry name" value="Cation_efflux"/>
    <property type="match status" value="1"/>
</dbReference>
<comment type="similarity">
    <text evidence="2">Belongs to the cation diffusion facilitator (CDF) transporter (TC 2.A.4) family.</text>
</comment>
<gene>
    <name evidence="10" type="ORF">ENS31_05760</name>
</gene>
<keyword evidence="5 7" id="KW-1133">Transmembrane helix</keyword>
<dbReference type="GO" id="GO:0005886">
    <property type="term" value="C:plasma membrane"/>
    <property type="evidence" value="ECO:0007669"/>
    <property type="project" value="TreeGrafter"/>
</dbReference>
<evidence type="ECO:0000259" key="9">
    <source>
        <dbReference type="Pfam" id="PF16916"/>
    </source>
</evidence>
<dbReference type="GO" id="GO:0006882">
    <property type="term" value="P:intracellular zinc ion homeostasis"/>
    <property type="evidence" value="ECO:0007669"/>
    <property type="project" value="TreeGrafter"/>
</dbReference>
<evidence type="ECO:0000256" key="4">
    <source>
        <dbReference type="ARBA" id="ARBA00022692"/>
    </source>
</evidence>
<feature type="transmembrane region" description="Helical" evidence="7">
    <location>
        <begin position="159"/>
        <end position="178"/>
    </location>
</feature>
<dbReference type="PANTHER" id="PTHR43840">
    <property type="entry name" value="MITOCHONDRIAL METAL TRANSPORTER 1-RELATED"/>
    <property type="match status" value="1"/>
</dbReference>
<evidence type="ECO:0000256" key="3">
    <source>
        <dbReference type="ARBA" id="ARBA00022448"/>
    </source>
</evidence>
<proteinExistence type="inferred from homology"/>
<keyword evidence="3" id="KW-0813">Transport</keyword>
<evidence type="ECO:0000256" key="5">
    <source>
        <dbReference type="ARBA" id="ARBA00022989"/>
    </source>
</evidence>
<dbReference type="EMBL" id="DSUJ01000008">
    <property type="protein sequence ID" value="HFI91027.1"/>
    <property type="molecule type" value="Genomic_DNA"/>
</dbReference>
<dbReference type="SUPFAM" id="SSF161111">
    <property type="entry name" value="Cation efflux protein transmembrane domain-like"/>
    <property type="match status" value="1"/>
</dbReference>
<reference evidence="10" key="1">
    <citation type="journal article" date="2020" name="mSystems">
        <title>Genome- and Community-Level Interaction Insights into Carbon Utilization and Element Cycling Functions of Hydrothermarchaeota in Hydrothermal Sediment.</title>
        <authorList>
            <person name="Zhou Z."/>
            <person name="Liu Y."/>
            <person name="Xu W."/>
            <person name="Pan J."/>
            <person name="Luo Z.H."/>
            <person name="Li M."/>
        </authorList>
    </citation>
    <scope>NUCLEOTIDE SEQUENCE [LARGE SCALE GENOMIC DNA]</scope>
    <source>
        <strain evidence="10">SpSt-479</strain>
    </source>
</reference>
<dbReference type="GO" id="GO:0015086">
    <property type="term" value="F:cadmium ion transmembrane transporter activity"/>
    <property type="evidence" value="ECO:0007669"/>
    <property type="project" value="TreeGrafter"/>
</dbReference>
<organism evidence="10">
    <name type="scientific">Ignavibacterium album</name>
    <dbReference type="NCBI Taxonomy" id="591197"/>
    <lineage>
        <taxon>Bacteria</taxon>
        <taxon>Pseudomonadati</taxon>
        <taxon>Ignavibacteriota</taxon>
        <taxon>Ignavibacteria</taxon>
        <taxon>Ignavibacteriales</taxon>
        <taxon>Ignavibacteriaceae</taxon>
        <taxon>Ignavibacterium</taxon>
    </lineage>
</organism>
<dbReference type="PANTHER" id="PTHR43840:SF15">
    <property type="entry name" value="MITOCHONDRIAL METAL TRANSPORTER 1-RELATED"/>
    <property type="match status" value="1"/>
</dbReference>
<dbReference type="InterPro" id="IPR050291">
    <property type="entry name" value="CDF_Transporter"/>
</dbReference>
<dbReference type="InterPro" id="IPR027470">
    <property type="entry name" value="Cation_efflux_CTD"/>
</dbReference>
<evidence type="ECO:0000256" key="7">
    <source>
        <dbReference type="SAM" id="Phobius"/>
    </source>
</evidence>
<feature type="domain" description="Cation efflux protein cytoplasmic" evidence="9">
    <location>
        <begin position="214"/>
        <end position="289"/>
    </location>
</feature>
<feature type="transmembrane region" description="Helical" evidence="7">
    <location>
        <begin position="21"/>
        <end position="42"/>
    </location>
</feature>
<dbReference type="SUPFAM" id="SSF160240">
    <property type="entry name" value="Cation efflux protein cytoplasmic domain-like"/>
    <property type="match status" value="1"/>
</dbReference>
<accession>A0A7V2ZJC3</accession>
<evidence type="ECO:0000256" key="1">
    <source>
        <dbReference type="ARBA" id="ARBA00004141"/>
    </source>
</evidence>
<keyword evidence="4 7" id="KW-0812">Transmembrane</keyword>
<evidence type="ECO:0000259" key="8">
    <source>
        <dbReference type="Pfam" id="PF01545"/>
    </source>
</evidence>